<dbReference type="GO" id="GO:0006351">
    <property type="term" value="P:DNA-templated transcription"/>
    <property type="evidence" value="ECO:0007669"/>
    <property type="project" value="TreeGrafter"/>
</dbReference>
<evidence type="ECO:0000256" key="4">
    <source>
        <dbReference type="ARBA" id="ARBA00023163"/>
    </source>
</evidence>
<dbReference type="RefSeq" id="WP_025099114.1">
    <property type="nucleotide sequence ID" value="NZ_CADEVR010000002.1"/>
</dbReference>
<comment type="caution">
    <text evidence="6">The sequence shown here is derived from an EMBL/GenBank/DDBJ whole genome shotgun (WGS) entry which is preliminary data.</text>
</comment>
<dbReference type="SUPFAM" id="SSF53850">
    <property type="entry name" value="Periplasmic binding protein-like II"/>
    <property type="match status" value="1"/>
</dbReference>
<dbReference type="InterPro" id="IPR005119">
    <property type="entry name" value="LysR_subst-bd"/>
</dbReference>
<dbReference type="PROSITE" id="PS50931">
    <property type="entry name" value="HTH_LYSR"/>
    <property type="match status" value="1"/>
</dbReference>
<organism evidence="6 7">
    <name type="scientific">Burkholderia gladioli</name>
    <name type="common">Pseudomonas marginata</name>
    <name type="synonym">Phytomonas marginata</name>
    <dbReference type="NCBI Taxonomy" id="28095"/>
    <lineage>
        <taxon>Bacteria</taxon>
        <taxon>Pseudomonadati</taxon>
        <taxon>Pseudomonadota</taxon>
        <taxon>Betaproteobacteria</taxon>
        <taxon>Burkholderiales</taxon>
        <taxon>Burkholderiaceae</taxon>
        <taxon>Burkholderia</taxon>
    </lineage>
</organism>
<name>A0A2A7SED7_BURGA</name>
<dbReference type="Proteomes" id="UP000220629">
    <property type="component" value="Unassembled WGS sequence"/>
</dbReference>
<evidence type="ECO:0000256" key="2">
    <source>
        <dbReference type="ARBA" id="ARBA00023015"/>
    </source>
</evidence>
<evidence type="ECO:0000313" key="6">
    <source>
        <dbReference type="EMBL" id="PEH41916.1"/>
    </source>
</evidence>
<evidence type="ECO:0000259" key="5">
    <source>
        <dbReference type="PROSITE" id="PS50931"/>
    </source>
</evidence>
<dbReference type="Gene3D" id="3.40.190.10">
    <property type="entry name" value="Periplasmic binding protein-like II"/>
    <property type="match status" value="2"/>
</dbReference>
<sequence>MILPPLNALRAFEATARLQSLSRAGEELHVTHVAVSGQIKKLEAWFGRRLLERSGRGAILTPAGEQFLKAVQPALVAISISAQTLTLNADRNSVSVGCIPSVAARWLIPALPSFTATYPDVTLEIAYASAFDQFDPERHDVLITHQATPPEEYEFSLVFSRINKPVASPLYLQSGACDERLNGATLLHDEVATAWEAWLEKAGYRPERLINGPLYQDFNLLAAAMMAGHGVALCPVDLFRKEIACGELTVLSDVHTRADEGYYVIWDKDSNTAVHAFSKWFVSACSGLNG</sequence>
<comment type="similarity">
    <text evidence="1">Belongs to the LysR transcriptional regulatory family.</text>
</comment>
<dbReference type="PANTHER" id="PTHR30537">
    <property type="entry name" value="HTH-TYPE TRANSCRIPTIONAL REGULATOR"/>
    <property type="match status" value="1"/>
</dbReference>
<reference evidence="7" key="1">
    <citation type="submission" date="2017-09" db="EMBL/GenBank/DDBJ databases">
        <title>FDA dAtabase for Regulatory Grade micrObial Sequences (FDA-ARGOS): Supporting development and validation of Infectious Disease Dx tests.</title>
        <authorList>
            <person name="Minogue T."/>
            <person name="Wolcott M."/>
            <person name="Wasieloski L."/>
            <person name="Aguilar W."/>
            <person name="Moore D."/>
            <person name="Tallon L."/>
            <person name="Sadzewicz L."/>
            <person name="Ott S."/>
            <person name="Zhao X."/>
            <person name="Nagaraj S."/>
            <person name="Vavikolanu K."/>
            <person name="Aluvathingal J."/>
            <person name="Nadendla S."/>
            <person name="Sichtig H."/>
        </authorList>
    </citation>
    <scope>NUCLEOTIDE SEQUENCE [LARGE SCALE GENOMIC DNA]</scope>
    <source>
        <strain evidence="7">FDAARGOS_390</strain>
    </source>
</reference>
<gene>
    <name evidence="6" type="ORF">CRM94_07010</name>
</gene>
<keyword evidence="4" id="KW-0804">Transcription</keyword>
<dbReference type="Gene3D" id="1.10.10.10">
    <property type="entry name" value="Winged helix-like DNA-binding domain superfamily/Winged helix DNA-binding domain"/>
    <property type="match status" value="1"/>
</dbReference>
<feature type="domain" description="HTH lysR-type" evidence="5">
    <location>
        <begin position="4"/>
        <end position="61"/>
    </location>
</feature>
<dbReference type="GO" id="GO:0043565">
    <property type="term" value="F:sequence-specific DNA binding"/>
    <property type="evidence" value="ECO:0007669"/>
    <property type="project" value="TreeGrafter"/>
</dbReference>
<keyword evidence="2" id="KW-0805">Transcription regulation</keyword>
<dbReference type="InterPro" id="IPR000847">
    <property type="entry name" value="LysR_HTH_N"/>
</dbReference>
<accession>A0A2A7SED7</accession>
<dbReference type="GO" id="GO:0003700">
    <property type="term" value="F:DNA-binding transcription factor activity"/>
    <property type="evidence" value="ECO:0007669"/>
    <property type="project" value="InterPro"/>
</dbReference>
<evidence type="ECO:0000256" key="3">
    <source>
        <dbReference type="ARBA" id="ARBA00023125"/>
    </source>
</evidence>
<protein>
    <submittedName>
        <fullName evidence="6">LysR family transcriptional regulator</fullName>
    </submittedName>
</protein>
<dbReference type="FunFam" id="1.10.10.10:FF:000001">
    <property type="entry name" value="LysR family transcriptional regulator"/>
    <property type="match status" value="1"/>
</dbReference>
<dbReference type="InterPro" id="IPR036388">
    <property type="entry name" value="WH-like_DNA-bd_sf"/>
</dbReference>
<dbReference type="Pfam" id="PF03466">
    <property type="entry name" value="LysR_substrate"/>
    <property type="match status" value="1"/>
</dbReference>
<dbReference type="SUPFAM" id="SSF46785">
    <property type="entry name" value="Winged helix' DNA-binding domain"/>
    <property type="match status" value="1"/>
</dbReference>
<proteinExistence type="inferred from homology"/>
<dbReference type="Pfam" id="PF00126">
    <property type="entry name" value="HTH_1"/>
    <property type="match status" value="1"/>
</dbReference>
<dbReference type="PANTHER" id="PTHR30537:SF79">
    <property type="entry name" value="TRANSCRIPTIONAL REGULATOR-RELATED"/>
    <property type="match status" value="1"/>
</dbReference>
<dbReference type="InterPro" id="IPR036390">
    <property type="entry name" value="WH_DNA-bd_sf"/>
</dbReference>
<dbReference type="InterPro" id="IPR058163">
    <property type="entry name" value="LysR-type_TF_proteobact-type"/>
</dbReference>
<evidence type="ECO:0000256" key="1">
    <source>
        <dbReference type="ARBA" id="ARBA00009437"/>
    </source>
</evidence>
<keyword evidence="3" id="KW-0238">DNA-binding</keyword>
<evidence type="ECO:0000313" key="7">
    <source>
        <dbReference type="Proteomes" id="UP000220629"/>
    </source>
</evidence>
<dbReference type="AlphaFoldDB" id="A0A2A7SED7"/>
<dbReference type="EMBL" id="PDDY01000001">
    <property type="protein sequence ID" value="PEH41916.1"/>
    <property type="molecule type" value="Genomic_DNA"/>
</dbReference>